<dbReference type="AlphaFoldDB" id="A0A1D2V9I9"/>
<reference evidence="2" key="1">
    <citation type="submission" date="2016-05" db="EMBL/GenBank/DDBJ databases">
        <title>Comparative genomics of biotechnologically important yeasts.</title>
        <authorList>
            <consortium name="DOE Joint Genome Institute"/>
            <person name="Riley R."/>
            <person name="Haridas S."/>
            <person name="Wolfe K.H."/>
            <person name="Lopes M.R."/>
            <person name="Hittinger C.T."/>
            <person name="Goker M."/>
            <person name="Salamov A."/>
            <person name="Wisecaver J."/>
            <person name="Long T.M."/>
            <person name="Aerts A.L."/>
            <person name="Barry K."/>
            <person name="Choi C."/>
            <person name="Clum A."/>
            <person name="Coughlan A.Y."/>
            <person name="Deshpande S."/>
            <person name="Douglass A.P."/>
            <person name="Hanson S.J."/>
            <person name="Klenk H.-P."/>
            <person name="Labutti K."/>
            <person name="Lapidus A."/>
            <person name="Lindquist E."/>
            <person name="Lipzen A."/>
            <person name="Meier-Kolthoff J.P."/>
            <person name="Ohm R.A."/>
            <person name="Otillar R.P."/>
            <person name="Pangilinan J."/>
            <person name="Peng Y."/>
            <person name="Rokas A."/>
            <person name="Rosa C.A."/>
            <person name="Scheuner C."/>
            <person name="Sibirny A.A."/>
            <person name="Slot J.C."/>
            <person name="Stielow J.B."/>
            <person name="Sun H."/>
            <person name="Kurtzman C.P."/>
            <person name="Blackwell M."/>
            <person name="Grigoriev I.V."/>
            <person name="Jeffries T.W."/>
        </authorList>
    </citation>
    <scope>NUCLEOTIDE SEQUENCE [LARGE SCALE GENOMIC DNA]</scope>
    <source>
        <strain evidence="2">DSM 1968</strain>
    </source>
</reference>
<accession>A0A1D2V9I9</accession>
<dbReference type="RefSeq" id="XP_020044454.1">
    <property type="nucleotide sequence ID" value="XM_020194797.1"/>
</dbReference>
<evidence type="ECO:0000313" key="1">
    <source>
        <dbReference type="EMBL" id="ODV58147.1"/>
    </source>
</evidence>
<keyword evidence="2" id="KW-1185">Reference proteome</keyword>
<gene>
    <name evidence="1" type="ORF">ASCRUDRAFT_82951</name>
</gene>
<organism evidence="1 2">
    <name type="scientific">Ascoidea rubescens DSM 1968</name>
    <dbReference type="NCBI Taxonomy" id="1344418"/>
    <lineage>
        <taxon>Eukaryota</taxon>
        <taxon>Fungi</taxon>
        <taxon>Dikarya</taxon>
        <taxon>Ascomycota</taxon>
        <taxon>Saccharomycotina</taxon>
        <taxon>Saccharomycetes</taxon>
        <taxon>Ascoideaceae</taxon>
        <taxon>Ascoidea</taxon>
    </lineage>
</organism>
<name>A0A1D2V9I9_9ASCO</name>
<dbReference type="InParanoid" id="A0A1D2V9I9"/>
<dbReference type="Proteomes" id="UP000095038">
    <property type="component" value="Unassembled WGS sequence"/>
</dbReference>
<dbReference type="GeneID" id="30968433"/>
<dbReference type="EMBL" id="KV454494">
    <property type="protein sequence ID" value="ODV58147.1"/>
    <property type="molecule type" value="Genomic_DNA"/>
</dbReference>
<proteinExistence type="predicted"/>
<protein>
    <submittedName>
        <fullName evidence="1">Uncharacterized protein</fullName>
    </submittedName>
</protein>
<sequence>MAVETAQKSHENRENTAEFLECATYEKIIEAKFFGKAPNGCKRLPFSTWFFAVVQNFCIFLTNPWKFKTIFAS</sequence>
<evidence type="ECO:0000313" key="2">
    <source>
        <dbReference type="Proteomes" id="UP000095038"/>
    </source>
</evidence>